<proteinExistence type="predicted"/>
<name>A0A7M7KT86_VARDE</name>
<evidence type="ECO:0000313" key="2">
    <source>
        <dbReference type="EnsemblMetazoa" id="XP_022668492"/>
    </source>
</evidence>
<feature type="region of interest" description="Disordered" evidence="1">
    <location>
        <begin position="120"/>
        <end position="170"/>
    </location>
</feature>
<dbReference type="GeneID" id="111253420"/>
<feature type="compositionally biased region" description="Polar residues" evidence="1">
    <location>
        <begin position="96"/>
        <end position="106"/>
    </location>
</feature>
<feature type="compositionally biased region" description="Polar residues" evidence="1">
    <location>
        <begin position="124"/>
        <end position="143"/>
    </location>
</feature>
<keyword evidence="3" id="KW-1185">Reference proteome</keyword>
<dbReference type="EnsemblMetazoa" id="XM_022812757">
    <property type="protein sequence ID" value="XP_022668492"/>
    <property type="gene ID" value="LOC111253420"/>
</dbReference>
<protein>
    <submittedName>
        <fullName evidence="2">Uncharacterized protein</fullName>
    </submittedName>
</protein>
<evidence type="ECO:0000256" key="1">
    <source>
        <dbReference type="SAM" id="MobiDB-lite"/>
    </source>
</evidence>
<organism evidence="2 3">
    <name type="scientific">Varroa destructor</name>
    <name type="common">Honeybee mite</name>
    <dbReference type="NCBI Taxonomy" id="109461"/>
    <lineage>
        <taxon>Eukaryota</taxon>
        <taxon>Metazoa</taxon>
        <taxon>Ecdysozoa</taxon>
        <taxon>Arthropoda</taxon>
        <taxon>Chelicerata</taxon>
        <taxon>Arachnida</taxon>
        <taxon>Acari</taxon>
        <taxon>Parasitiformes</taxon>
        <taxon>Mesostigmata</taxon>
        <taxon>Gamasina</taxon>
        <taxon>Dermanyssoidea</taxon>
        <taxon>Varroidae</taxon>
        <taxon>Varroa</taxon>
    </lineage>
</organism>
<dbReference type="RefSeq" id="XP_022668492.1">
    <property type="nucleotide sequence ID" value="XM_022812757.1"/>
</dbReference>
<dbReference type="InParanoid" id="A0A7M7KT86"/>
<evidence type="ECO:0000313" key="3">
    <source>
        <dbReference type="Proteomes" id="UP000594260"/>
    </source>
</evidence>
<sequence>MTFVKVTADLSGDVTDIGIPTKEFIQSSPINATSSLFTDQPYISSIQRSAEDSAVCSYPFLNTESNTESSNELDRLDNEADKMDPKAELGAVSLYDSQGESTGSTSPPIPKLTKGVLKKPLRVTRQTGIKTSENSRSTKSSYHTRLLDAASTPLRPRQVAPSGKSSDANFAASLPPQILNVRVNRAFEMRYTECQEQQALRSARQVSYRMYLLQASVMKRVPRIELGAGYP</sequence>
<accession>A0A7M7KT86</accession>
<dbReference type="KEGG" id="vde:111253420"/>
<reference evidence="2" key="1">
    <citation type="submission" date="2021-01" db="UniProtKB">
        <authorList>
            <consortium name="EnsemblMetazoa"/>
        </authorList>
    </citation>
    <scope>IDENTIFICATION</scope>
</reference>
<feature type="region of interest" description="Disordered" evidence="1">
    <location>
        <begin position="96"/>
        <end position="115"/>
    </location>
</feature>
<dbReference type="AlphaFoldDB" id="A0A7M7KT86"/>
<dbReference type="OrthoDB" id="10615015at2759"/>
<dbReference type="Proteomes" id="UP000594260">
    <property type="component" value="Unplaced"/>
</dbReference>